<comment type="caution">
    <text evidence="2">The sequence shown here is derived from an EMBL/GenBank/DDBJ whole genome shotgun (WGS) entry which is preliminary data.</text>
</comment>
<reference evidence="2" key="1">
    <citation type="submission" date="2023-07" db="EMBL/GenBank/DDBJ databases">
        <title>Two novel species in the genus Flavivirga.</title>
        <authorList>
            <person name="Kwon K."/>
        </authorList>
    </citation>
    <scope>NUCLEOTIDE SEQUENCE</scope>
    <source>
        <strain evidence="2">KACC 14158</strain>
    </source>
</reference>
<keyword evidence="1" id="KW-0472">Membrane</keyword>
<proteinExistence type="predicted"/>
<keyword evidence="3" id="KW-1185">Reference proteome</keyword>
<dbReference type="Proteomes" id="UP001176806">
    <property type="component" value="Unassembled WGS sequence"/>
</dbReference>
<evidence type="ECO:0000256" key="1">
    <source>
        <dbReference type="SAM" id="Phobius"/>
    </source>
</evidence>
<evidence type="ECO:0000313" key="3">
    <source>
        <dbReference type="Proteomes" id="UP001176806"/>
    </source>
</evidence>
<protein>
    <submittedName>
        <fullName evidence="2">Uncharacterized protein</fullName>
    </submittedName>
</protein>
<keyword evidence="1" id="KW-1133">Transmembrane helix</keyword>
<organism evidence="2 3">
    <name type="scientific">Flavivirga jejuensis</name>
    <dbReference type="NCBI Taxonomy" id="870487"/>
    <lineage>
        <taxon>Bacteria</taxon>
        <taxon>Pseudomonadati</taxon>
        <taxon>Bacteroidota</taxon>
        <taxon>Flavobacteriia</taxon>
        <taxon>Flavobacteriales</taxon>
        <taxon>Flavobacteriaceae</taxon>
        <taxon>Flavivirga</taxon>
    </lineage>
</organism>
<keyword evidence="1" id="KW-0812">Transmembrane</keyword>
<feature type="transmembrane region" description="Helical" evidence="1">
    <location>
        <begin position="12"/>
        <end position="30"/>
    </location>
</feature>
<sequence length="140" mass="16676">MIIPNLPTDNIYKFFALSGLFIIIFCITSTELKVSDIESDMDNLITQKGEIEYEIQLLKNNYEKEKLNEKLNLKIFKFNRLDELLQNKTKKIKRVFYWSIFGIIVGVIMCLFGFVCWYNRIQIFLDYKLKKENEALINKV</sequence>
<name>A0ABT8WV88_9FLAO</name>
<dbReference type="RefSeq" id="WP_303304432.1">
    <property type="nucleotide sequence ID" value="NZ_BAABDA010000011.1"/>
</dbReference>
<feature type="transmembrane region" description="Helical" evidence="1">
    <location>
        <begin position="95"/>
        <end position="118"/>
    </location>
</feature>
<gene>
    <name evidence="2" type="ORF">Q4Q40_23115</name>
</gene>
<accession>A0ABT8WV88</accession>
<evidence type="ECO:0000313" key="2">
    <source>
        <dbReference type="EMBL" id="MDO5977098.1"/>
    </source>
</evidence>
<dbReference type="EMBL" id="JAUOEL010000012">
    <property type="protein sequence ID" value="MDO5977098.1"/>
    <property type="molecule type" value="Genomic_DNA"/>
</dbReference>